<sequence>MDIISTKEILLDAKKNRYAVPAFNIHNLETMQAVLEGACEMKSPVIIAATPGTVDYAGMDYLVAMARVGAKKHNIPVALHLDHCSDINFLEECIGAGFKSVMIDASLKQYEDNIKVTRDVVEFAHKQGVTVEAELGTVGGQEDERNVDAAKALLTVPDMALDFVKKTNIDSLAIAIGTAHGLYKLKPKLDFERLANIRKIIDIPLVLHGASGVSPEDTRKAIELGICKVNIATELKIPFADSIKEYFLENPMANDPRKYLTPGKNAIKQVVMNKIEICGSKNKA</sequence>
<keyword evidence="10" id="KW-1185">Reference proteome</keyword>
<feature type="binding site" evidence="8">
    <location>
        <position position="104"/>
    </location>
    <ligand>
        <name>Zn(2+)</name>
        <dbReference type="ChEBI" id="CHEBI:29105"/>
        <label>2</label>
    </ligand>
</feature>
<feature type="binding site" evidence="7">
    <location>
        <begin position="230"/>
        <end position="233"/>
    </location>
    <ligand>
        <name>dihydroxyacetone phosphate</name>
        <dbReference type="ChEBI" id="CHEBI:57642"/>
    </ligand>
</feature>
<dbReference type="Proteomes" id="UP000184389">
    <property type="component" value="Unassembled WGS sequence"/>
</dbReference>
<protein>
    <recommendedName>
        <fullName evidence="5">D-tagatose-bisphosphate aldolase class II</fullName>
    </recommendedName>
    <alternativeName>
        <fullName evidence="4">Tagatose-bisphosphate aldolase</fullName>
    </alternativeName>
</protein>
<feature type="binding site" evidence="8">
    <location>
        <position position="208"/>
    </location>
    <ligand>
        <name>Zn(2+)</name>
        <dbReference type="ChEBI" id="CHEBI:29105"/>
        <label>1</label>
        <note>catalytic</note>
    </ligand>
</feature>
<organism evidence="9 10">
    <name type="scientific">Sporanaerobacter acetigenes DSM 13106</name>
    <dbReference type="NCBI Taxonomy" id="1123281"/>
    <lineage>
        <taxon>Bacteria</taxon>
        <taxon>Bacillati</taxon>
        <taxon>Bacillota</taxon>
        <taxon>Tissierellia</taxon>
        <taxon>Tissierellales</taxon>
        <taxon>Sporanaerobacteraceae</taxon>
        <taxon>Sporanaerobacter</taxon>
    </lineage>
</organism>
<keyword evidence="2 8" id="KW-0862">Zinc</keyword>
<evidence type="ECO:0000256" key="3">
    <source>
        <dbReference type="ARBA" id="ARBA00023239"/>
    </source>
</evidence>
<evidence type="ECO:0000256" key="1">
    <source>
        <dbReference type="ARBA" id="ARBA00022723"/>
    </source>
</evidence>
<dbReference type="GO" id="GO:0008270">
    <property type="term" value="F:zinc ion binding"/>
    <property type="evidence" value="ECO:0007669"/>
    <property type="project" value="InterPro"/>
</dbReference>
<dbReference type="InterPro" id="IPR011289">
    <property type="entry name" value="Fruc_bis_ald_class-2"/>
</dbReference>
<feature type="binding site" evidence="7">
    <location>
        <begin position="209"/>
        <end position="211"/>
    </location>
    <ligand>
        <name>dihydroxyacetone phosphate</name>
        <dbReference type="ChEBI" id="CHEBI:57642"/>
    </ligand>
</feature>
<evidence type="ECO:0000256" key="8">
    <source>
        <dbReference type="PIRSR" id="PIRSR001359-3"/>
    </source>
</evidence>
<dbReference type="GO" id="GO:0030388">
    <property type="term" value="P:fructose 1,6-bisphosphate metabolic process"/>
    <property type="evidence" value="ECO:0007669"/>
    <property type="project" value="InterPro"/>
</dbReference>
<dbReference type="PIRSF" id="PIRSF001359">
    <property type="entry name" value="F_bP_aldolase_II"/>
    <property type="match status" value="1"/>
</dbReference>
<dbReference type="Gene3D" id="3.20.20.70">
    <property type="entry name" value="Aldolase class I"/>
    <property type="match status" value="1"/>
</dbReference>
<keyword evidence="1 8" id="KW-0479">Metal-binding</keyword>
<evidence type="ECO:0000256" key="4">
    <source>
        <dbReference type="ARBA" id="ARBA00031246"/>
    </source>
</evidence>
<evidence type="ECO:0000313" key="10">
    <source>
        <dbReference type="Proteomes" id="UP000184389"/>
    </source>
</evidence>
<dbReference type="STRING" id="1123281.SAMN02745180_00835"/>
<accession>A0A1M5VBB3</accession>
<gene>
    <name evidence="9" type="ORF">SAMN02745180_00835</name>
</gene>
<dbReference type="RefSeq" id="WP_072743464.1">
    <property type="nucleotide sequence ID" value="NZ_FQXR01000004.1"/>
</dbReference>
<evidence type="ECO:0000256" key="5">
    <source>
        <dbReference type="ARBA" id="ARBA00032933"/>
    </source>
</evidence>
<name>A0A1M5VBB3_9FIRM</name>
<evidence type="ECO:0000313" key="9">
    <source>
        <dbReference type="EMBL" id="SHH72562.1"/>
    </source>
</evidence>
<dbReference type="GO" id="GO:0004332">
    <property type="term" value="F:fructose-bisphosphate aldolase activity"/>
    <property type="evidence" value="ECO:0007669"/>
    <property type="project" value="InterPro"/>
</dbReference>
<feature type="binding site" evidence="8">
    <location>
        <position position="83"/>
    </location>
    <ligand>
        <name>Zn(2+)</name>
        <dbReference type="ChEBI" id="CHEBI:29105"/>
        <label>1</label>
        <note>catalytic</note>
    </ligand>
</feature>
<feature type="active site" description="Proton donor" evidence="6">
    <location>
        <position position="82"/>
    </location>
</feature>
<comment type="cofactor">
    <cofactor evidence="8">
        <name>Zn(2+)</name>
        <dbReference type="ChEBI" id="CHEBI:29105"/>
    </cofactor>
    <text evidence="8">Binds 2 Zn(2+) ions per subunit. One is catalytic and the other provides a structural contribution.</text>
</comment>
<dbReference type="Pfam" id="PF01116">
    <property type="entry name" value="F_bP_aldolase"/>
    <property type="match status" value="1"/>
</dbReference>
<proteinExistence type="predicted"/>
<dbReference type="SUPFAM" id="SSF51569">
    <property type="entry name" value="Aldolase"/>
    <property type="match status" value="1"/>
</dbReference>
<dbReference type="PANTHER" id="PTHR30304:SF0">
    <property type="entry name" value="D-TAGATOSE-1,6-BISPHOSPHATE ALDOLASE SUBUNIT GATY-RELATED"/>
    <property type="match status" value="1"/>
</dbReference>
<dbReference type="NCBIfam" id="NF006626">
    <property type="entry name" value="PRK09195.1"/>
    <property type="match status" value="1"/>
</dbReference>
<dbReference type="NCBIfam" id="NF009374">
    <property type="entry name" value="PRK12737.1"/>
    <property type="match status" value="1"/>
</dbReference>
<dbReference type="EMBL" id="FQXR01000004">
    <property type="protein sequence ID" value="SHH72562.1"/>
    <property type="molecule type" value="Genomic_DNA"/>
</dbReference>
<dbReference type="AlphaFoldDB" id="A0A1M5VBB3"/>
<dbReference type="GO" id="GO:0009025">
    <property type="term" value="F:tagatose-bisphosphate aldolase activity"/>
    <property type="evidence" value="ECO:0007669"/>
    <property type="project" value="UniProtKB-ARBA"/>
</dbReference>
<reference evidence="9 10" key="1">
    <citation type="submission" date="2016-11" db="EMBL/GenBank/DDBJ databases">
        <authorList>
            <person name="Jaros S."/>
            <person name="Januszkiewicz K."/>
            <person name="Wedrychowicz H."/>
        </authorList>
    </citation>
    <scope>NUCLEOTIDE SEQUENCE [LARGE SCALE GENOMIC DNA]</scope>
    <source>
        <strain evidence="9 10">DSM 13106</strain>
    </source>
</reference>
<evidence type="ECO:0000256" key="2">
    <source>
        <dbReference type="ARBA" id="ARBA00022833"/>
    </source>
</evidence>
<feature type="binding site" evidence="7">
    <location>
        <position position="181"/>
    </location>
    <ligand>
        <name>dihydroxyacetone phosphate</name>
        <dbReference type="ChEBI" id="CHEBI:57642"/>
    </ligand>
</feature>
<dbReference type="OrthoDB" id="9803995at2"/>
<dbReference type="InterPro" id="IPR013785">
    <property type="entry name" value="Aldolase_TIM"/>
</dbReference>
<dbReference type="InterPro" id="IPR050246">
    <property type="entry name" value="Class_II_FBP_aldolase"/>
</dbReference>
<dbReference type="PANTHER" id="PTHR30304">
    <property type="entry name" value="D-TAGATOSE-1,6-BISPHOSPHATE ALDOLASE"/>
    <property type="match status" value="1"/>
</dbReference>
<evidence type="ECO:0000256" key="6">
    <source>
        <dbReference type="PIRSR" id="PIRSR001359-1"/>
    </source>
</evidence>
<evidence type="ECO:0000256" key="7">
    <source>
        <dbReference type="PIRSR" id="PIRSR001359-2"/>
    </source>
</evidence>
<dbReference type="CDD" id="cd00947">
    <property type="entry name" value="TBP_aldolase_IIB"/>
    <property type="match status" value="1"/>
</dbReference>
<keyword evidence="3" id="KW-0456">Lyase</keyword>
<dbReference type="NCBIfam" id="TIGR01859">
    <property type="entry name" value="fruc_bis_ald"/>
    <property type="match status" value="1"/>
</dbReference>
<dbReference type="NCBIfam" id="TIGR00167">
    <property type="entry name" value="cbbA"/>
    <property type="match status" value="1"/>
</dbReference>
<feature type="binding site" evidence="8">
    <location>
        <position position="134"/>
    </location>
    <ligand>
        <name>Zn(2+)</name>
        <dbReference type="ChEBI" id="CHEBI:29105"/>
        <label>2</label>
    </ligand>
</feature>
<dbReference type="PROSITE" id="PS00806">
    <property type="entry name" value="ALDOLASE_CLASS_II_2"/>
    <property type="match status" value="1"/>
</dbReference>
<dbReference type="FunFam" id="3.20.20.70:FF:000043">
    <property type="entry name" value="D-tagatose-1,6-bisphosphate aldolase subunit GatY"/>
    <property type="match status" value="1"/>
</dbReference>
<feature type="binding site" evidence="8">
    <location>
        <position position="180"/>
    </location>
    <ligand>
        <name>Zn(2+)</name>
        <dbReference type="ChEBI" id="CHEBI:29105"/>
        <label>1</label>
        <note>catalytic</note>
    </ligand>
</feature>
<dbReference type="InterPro" id="IPR000771">
    <property type="entry name" value="FBA_II"/>
</dbReference>
<dbReference type="GO" id="GO:0006096">
    <property type="term" value="P:glycolytic process"/>
    <property type="evidence" value="ECO:0007669"/>
    <property type="project" value="InterPro"/>
</dbReference>